<dbReference type="PANTHER" id="PTHR33993">
    <property type="entry name" value="GLYOXALASE-RELATED"/>
    <property type="match status" value="1"/>
</dbReference>
<dbReference type="Pfam" id="PF22677">
    <property type="entry name" value="Ble-like_N"/>
    <property type="match status" value="1"/>
</dbReference>
<evidence type="ECO:0000259" key="1">
    <source>
        <dbReference type="PROSITE" id="PS51819"/>
    </source>
</evidence>
<name>A0A917A288_9RHOB</name>
<dbReference type="Proteomes" id="UP000612855">
    <property type="component" value="Unassembled WGS sequence"/>
</dbReference>
<dbReference type="CDD" id="cd07247">
    <property type="entry name" value="SgaA_N_like"/>
    <property type="match status" value="1"/>
</dbReference>
<gene>
    <name evidence="2" type="ORF">GCM10011360_08010</name>
</gene>
<dbReference type="Gene3D" id="3.10.180.10">
    <property type="entry name" value="2,3-Dihydroxybiphenyl 1,2-Dioxygenase, domain 1"/>
    <property type="match status" value="1"/>
</dbReference>
<evidence type="ECO:0000313" key="3">
    <source>
        <dbReference type="Proteomes" id="UP000612855"/>
    </source>
</evidence>
<dbReference type="InterPro" id="IPR052164">
    <property type="entry name" value="Anthracycline_SecMetBiosynth"/>
</dbReference>
<dbReference type="AlphaFoldDB" id="A0A917A288"/>
<dbReference type="InterPro" id="IPR029068">
    <property type="entry name" value="Glyas_Bleomycin-R_OHBP_Dase"/>
</dbReference>
<proteinExistence type="predicted"/>
<dbReference type="SUPFAM" id="SSF54593">
    <property type="entry name" value="Glyoxalase/Bleomycin resistance protein/Dihydroxybiphenyl dioxygenase"/>
    <property type="match status" value="1"/>
</dbReference>
<dbReference type="InterPro" id="IPR037523">
    <property type="entry name" value="VOC_core"/>
</dbReference>
<organism evidence="2 3">
    <name type="scientific">Primorskyibacter flagellatus</name>
    <dbReference type="NCBI Taxonomy" id="1387277"/>
    <lineage>
        <taxon>Bacteria</taxon>
        <taxon>Pseudomonadati</taxon>
        <taxon>Pseudomonadota</taxon>
        <taxon>Alphaproteobacteria</taxon>
        <taxon>Rhodobacterales</taxon>
        <taxon>Roseobacteraceae</taxon>
        <taxon>Primorskyibacter</taxon>
    </lineage>
</organism>
<sequence length="128" mass="13277">MPHFEIHVSDGARARAFYTGLFGWSFAAMPGGEEIGYQLIEGADIGEGKGVTGGMMNRMGAAPAAGSPVRGGTMTFDVADCDASYDWALAHGGAEALPPMDYPGVGRCAYVEDGEGNIVGMISPLKED</sequence>
<dbReference type="PROSITE" id="PS51819">
    <property type="entry name" value="VOC"/>
    <property type="match status" value="1"/>
</dbReference>
<keyword evidence="3" id="KW-1185">Reference proteome</keyword>
<dbReference type="RefSeq" id="WP_188476379.1">
    <property type="nucleotide sequence ID" value="NZ_BMFJ01000001.1"/>
</dbReference>
<accession>A0A917A288</accession>
<dbReference type="InterPro" id="IPR053863">
    <property type="entry name" value="Glyoxy/Ble-like_N"/>
</dbReference>
<evidence type="ECO:0000313" key="2">
    <source>
        <dbReference type="EMBL" id="GGE21890.1"/>
    </source>
</evidence>
<dbReference type="EMBL" id="BMFJ01000001">
    <property type="protein sequence ID" value="GGE21890.1"/>
    <property type="molecule type" value="Genomic_DNA"/>
</dbReference>
<reference evidence="3" key="1">
    <citation type="journal article" date="2019" name="Int. J. Syst. Evol. Microbiol.">
        <title>The Global Catalogue of Microorganisms (GCM) 10K type strain sequencing project: providing services to taxonomists for standard genome sequencing and annotation.</title>
        <authorList>
            <consortium name="The Broad Institute Genomics Platform"/>
            <consortium name="The Broad Institute Genome Sequencing Center for Infectious Disease"/>
            <person name="Wu L."/>
            <person name="Ma J."/>
        </authorList>
    </citation>
    <scope>NUCLEOTIDE SEQUENCE [LARGE SCALE GENOMIC DNA]</scope>
    <source>
        <strain evidence="3">CGMCC 1.12664</strain>
    </source>
</reference>
<feature type="domain" description="VOC" evidence="1">
    <location>
        <begin position="1"/>
        <end position="124"/>
    </location>
</feature>
<comment type="caution">
    <text evidence="2">The sequence shown here is derived from an EMBL/GenBank/DDBJ whole genome shotgun (WGS) entry which is preliminary data.</text>
</comment>
<protein>
    <submittedName>
        <fullName evidence="2">Glyoxalase</fullName>
    </submittedName>
</protein>